<reference evidence="9 10" key="1">
    <citation type="journal article" date="2019" name="Commun. Biol.">
        <title>The bagworm genome reveals a unique fibroin gene that provides high tensile strength.</title>
        <authorList>
            <person name="Kono N."/>
            <person name="Nakamura H."/>
            <person name="Ohtoshi R."/>
            <person name="Tomita M."/>
            <person name="Numata K."/>
            <person name="Arakawa K."/>
        </authorList>
    </citation>
    <scope>NUCLEOTIDE SEQUENCE [LARGE SCALE GENOMIC DNA]</scope>
</reference>
<evidence type="ECO:0000256" key="6">
    <source>
        <dbReference type="ARBA" id="ARBA00024338"/>
    </source>
</evidence>
<dbReference type="PANTHER" id="PTHR23505">
    <property type="entry name" value="SPINSTER"/>
    <property type="match status" value="1"/>
</dbReference>
<keyword evidence="2" id="KW-0813">Transport</keyword>
<protein>
    <submittedName>
        <fullName evidence="9">Protein spinster</fullName>
    </submittedName>
</protein>
<evidence type="ECO:0000256" key="2">
    <source>
        <dbReference type="ARBA" id="ARBA00022448"/>
    </source>
</evidence>
<dbReference type="Proteomes" id="UP000299102">
    <property type="component" value="Unassembled WGS sequence"/>
</dbReference>
<evidence type="ECO:0000256" key="7">
    <source>
        <dbReference type="SAM" id="Phobius"/>
    </source>
</evidence>
<gene>
    <name evidence="9" type="primary">spin</name>
    <name evidence="9" type="ORF">EVAR_20544_1</name>
</gene>
<dbReference type="InterPro" id="IPR036259">
    <property type="entry name" value="MFS_trans_sf"/>
</dbReference>
<evidence type="ECO:0000313" key="10">
    <source>
        <dbReference type="Proteomes" id="UP000299102"/>
    </source>
</evidence>
<comment type="subcellular location">
    <subcellularLocation>
        <location evidence="1">Membrane</location>
        <topology evidence="1">Multi-pass membrane protein</topology>
    </subcellularLocation>
</comment>
<dbReference type="PROSITE" id="PS50850">
    <property type="entry name" value="MFS"/>
    <property type="match status" value="1"/>
</dbReference>
<feature type="transmembrane region" description="Helical" evidence="7">
    <location>
        <begin position="287"/>
        <end position="308"/>
    </location>
</feature>
<dbReference type="CDD" id="cd17328">
    <property type="entry name" value="MFS_spinster_like"/>
    <property type="match status" value="1"/>
</dbReference>
<feature type="transmembrane region" description="Helical" evidence="7">
    <location>
        <begin position="391"/>
        <end position="416"/>
    </location>
</feature>
<dbReference type="STRING" id="151549.A0A4C1VJZ4"/>
<feature type="transmembrane region" description="Helical" evidence="7">
    <location>
        <begin position="236"/>
        <end position="253"/>
    </location>
</feature>
<dbReference type="PANTHER" id="PTHR23505:SF79">
    <property type="entry name" value="PROTEIN SPINSTER"/>
    <property type="match status" value="1"/>
</dbReference>
<dbReference type="Gene3D" id="1.20.1250.20">
    <property type="entry name" value="MFS general substrate transporter like domains"/>
    <property type="match status" value="1"/>
</dbReference>
<accession>A0A4C1VJZ4</accession>
<evidence type="ECO:0000256" key="4">
    <source>
        <dbReference type="ARBA" id="ARBA00022989"/>
    </source>
</evidence>
<organism evidence="9 10">
    <name type="scientific">Eumeta variegata</name>
    <name type="common">Bagworm moth</name>
    <name type="synonym">Eumeta japonica</name>
    <dbReference type="NCBI Taxonomy" id="151549"/>
    <lineage>
        <taxon>Eukaryota</taxon>
        <taxon>Metazoa</taxon>
        <taxon>Ecdysozoa</taxon>
        <taxon>Arthropoda</taxon>
        <taxon>Hexapoda</taxon>
        <taxon>Insecta</taxon>
        <taxon>Pterygota</taxon>
        <taxon>Neoptera</taxon>
        <taxon>Endopterygota</taxon>
        <taxon>Lepidoptera</taxon>
        <taxon>Glossata</taxon>
        <taxon>Ditrysia</taxon>
        <taxon>Tineoidea</taxon>
        <taxon>Psychidae</taxon>
        <taxon>Oiketicinae</taxon>
        <taxon>Eumeta</taxon>
    </lineage>
</organism>
<name>A0A4C1VJZ4_EUMVA</name>
<dbReference type="SUPFAM" id="SSF103473">
    <property type="entry name" value="MFS general substrate transporter"/>
    <property type="match status" value="1"/>
</dbReference>
<evidence type="ECO:0000313" key="9">
    <source>
        <dbReference type="EMBL" id="GBP39316.1"/>
    </source>
</evidence>
<dbReference type="GO" id="GO:0022857">
    <property type="term" value="F:transmembrane transporter activity"/>
    <property type="evidence" value="ECO:0007669"/>
    <property type="project" value="InterPro"/>
</dbReference>
<dbReference type="EMBL" id="BGZK01000363">
    <property type="protein sequence ID" value="GBP39316.1"/>
    <property type="molecule type" value="Genomic_DNA"/>
</dbReference>
<dbReference type="GO" id="GO:0016020">
    <property type="term" value="C:membrane"/>
    <property type="evidence" value="ECO:0007669"/>
    <property type="project" value="UniProtKB-SubCell"/>
</dbReference>
<dbReference type="OrthoDB" id="6770063at2759"/>
<dbReference type="InterPro" id="IPR020846">
    <property type="entry name" value="MFS_dom"/>
</dbReference>
<evidence type="ECO:0000256" key="5">
    <source>
        <dbReference type="ARBA" id="ARBA00023136"/>
    </source>
</evidence>
<evidence type="ECO:0000256" key="3">
    <source>
        <dbReference type="ARBA" id="ARBA00022692"/>
    </source>
</evidence>
<feature type="domain" description="Major facilitator superfamily (MFS) profile" evidence="8">
    <location>
        <begin position="49"/>
        <end position="441"/>
    </location>
</feature>
<feature type="transmembrane region" description="Helical" evidence="7">
    <location>
        <begin position="168"/>
        <end position="193"/>
    </location>
</feature>
<dbReference type="AlphaFoldDB" id="A0A4C1VJZ4"/>
<comment type="similarity">
    <text evidence="6">Belongs to the major facilitator superfamily. Spinster (TC 2.A.1.49) family.</text>
</comment>
<evidence type="ECO:0000259" key="8">
    <source>
        <dbReference type="PROSITE" id="PS50850"/>
    </source>
</evidence>
<keyword evidence="5 7" id="KW-0472">Membrane</keyword>
<dbReference type="InterPro" id="IPR011701">
    <property type="entry name" value="MFS"/>
</dbReference>
<feature type="transmembrane region" description="Helical" evidence="7">
    <location>
        <begin position="120"/>
        <end position="139"/>
    </location>
</feature>
<keyword evidence="3 7" id="KW-0812">Transmembrane</keyword>
<keyword evidence="4 7" id="KW-1133">Transmembrane helix</keyword>
<feature type="transmembrane region" description="Helical" evidence="7">
    <location>
        <begin position="333"/>
        <end position="352"/>
    </location>
</feature>
<dbReference type="InterPro" id="IPR044770">
    <property type="entry name" value="MFS_spinster-like"/>
</dbReference>
<feature type="transmembrane region" description="Helical" evidence="7">
    <location>
        <begin position="364"/>
        <end position="385"/>
    </location>
</feature>
<keyword evidence="10" id="KW-1185">Reference proteome</keyword>
<comment type="caution">
    <text evidence="9">The sequence shown here is derived from an EMBL/GenBank/DDBJ whole genome shotgun (WGS) entry which is preliminary data.</text>
</comment>
<sequence length="441" mass="48483">MVGRARTFFQCVGRARTRTLPSFHPLPRWNVCDGKVGKGCPSRPHEDQVDGILKRSQILGIRNRRVCMKRLMYVCVLDDVKDEFKIGDDKAGLLQTVFVIAYMVCAPVFGYLGDRYSRRLIMALGVALWCCTTMAGSFMKTISTGAFGWPAARRTEVQCLRINCSKNYYWFAFFRCLVGVGEASYSTIAPTIISDLFVGNIRSKMLALFYFAIPVGSGLGYIVGSGAGAVAGNWRWGLRVTPFLGVAAVALIASMMRDPDRGHAEESHIKPTSYKEDIRSLIKNPSFILSTLAFTCVAFVTGALAWWGPQFIHLGLMLQSNSNASLNSVSSKFGLVGMFAGAVGVPLGSWLAQRLRARLPDSDPLVCAGGLLASVPLVYLSLVTVDVHVGLTYFLIFLGMVTLNLSWSIVADIVLVSYESALTVHRIASKLFFHFQHLMVR</sequence>
<feature type="transmembrane region" description="Helical" evidence="7">
    <location>
        <begin position="205"/>
        <end position="224"/>
    </location>
</feature>
<dbReference type="Pfam" id="PF07690">
    <property type="entry name" value="MFS_1"/>
    <property type="match status" value="1"/>
</dbReference>
<proteinExistence type="inferred from homology"/>
<feature type="transmembrane region" description="Helical" evidence="7">
    <location>
        <begin position="93"/>
        <end position="113"/>
    </location>
</feature>
<evidence type="ECO:0000256" key="1">
    <source>
        <dbReference type="ARBA" id="ARBA00004141"/>
    </source>
</evidence>